<evidence type="ECO:0000256" key="2">
    <source>
        <dbReference type="ARBA" id="ARBA00022679"/>
    </source>
</evidence>
<dbReference type="PANTHER" id="PTHR10196:SF93">
    <property type="entry name" value="L-RHAMNULOKINASE"/>
    <property type="match status" value="1"/>
</dbReference>
<dbReference type="Pfam" id="PF02782">
    <property type="entry name" value="FGGY_C"/>
    <property type="match status" value="1"/>
</dbReference>
<dbReference type="FunCoup" id="A0A517S8V0">
    <property type="interactions" value="110"/>
</dbReference>
<feature type="domain" description="Carbohydrate kinase FGGY C-terminal" evidence="10">
    <location>
        <begin position="260"/>
        <end position="452"/>
    </location>
</feature>
<proteinExistence type="inferred from homology"/>
<evidence type="ECO:0000256" key="3">
    <source>
        <dbReference type="ARBA" id="ARBA00022741"/>
    </source>
</evidence>
<evidence type="ECO:0000259" key="9">
    <source>
        <dbReference type="Pfam" id="PF00370"/>
    </source>
</evidence>
<keyword evidence="12" id="KW-1185">Reference proteome</keyword>
<keyword evidence="7" id="KW-0684">Rhamnose metabolism</keyword>
<dbReference type="InterPro" id="IPR018484">
    <property type="entry name" value="FGGY_N"/>
</dbReference>
<dbReference type="GO" id="GO:0006071">
    <property type="term" value="P:glycerol metabolic process"/>
    <property type="evidence" value="ECO:0007669"/>
    <property type="project" value="TreeGrafter"/>
</dbReference>
<evidence type="ECO:0000256" key="6">
    <source>
        <dbReference type="ARBA" id="ARBA00023157"/>
    </source>
</evidence>
<dbReference type="RefSeq" id="WP_145026973.1">
    <property type="nucleotide sequence ID" value="NZ_CP036271.1"/>
</dbReference>
<dbReference type="InterPro" id="IPR000577">
    <property type="entry name" value="Carb_kinase_FGGY"/>
</dbReference>
<dbReference type="OrthoDB" id="9761504at2"/>
<evidence type="ECO:0000256" key="5">
    <source>
        <dbReference type="ARBA" id="ARBA00022840"/>
    </source>
</evidence>
<dbReference type="NCBIfam" id="TIGR02627">
    <property type="entry name" value="rhamnulo_kin"/>
    <property type="match status" value="1"/>
</dbReference>
<dbReference type="CDD" id="cd07771">
    <property type="entry name" value="ASKHA_NBD_FGGY_RhaB-like"/>
    <property type="match status" value="1"/>
</dbReference>
<dbReference type="Pfam" id="PF00370">
    <property type="entry name" value="FGGY_N"/>
    <property type="match status" value="1"/>
</dbReference>
<evidence type="ECO:0000256" key="7">
    <source>
        <dbReference type="ARBA" id="ARBA00023308"/>
    </source>
</evidence>
<name>A0A517S8V0_9PLAN</name>
<comment type="similarity">
    <text evidence="1">Belongs to the FGGY kinase family.</text>
</comment>
<evidence type="ECO:0000256" key="1">
    <source>
        <dbReference type="ARBA" id="ARBA00009156"/>
    </source>
</evidence>
<sequence>MADRVFLAVDLGAESGRVISGKFDGRRVRLDDVHRFSNNLVPVAGTRRWDVLRIWTDILDGLAKAAQQDGPDVASIGVDTWGVDYVLLNKNNEILGQPYNYRDPRTKGLMDSAFTRVPKREIFATTGLQFMEINTLYQLIAMQLKDPSLLAQADRFLMMPDFFHWLLCGSRVVEFTNATTTQFLNATERTWATDLLRRFEIPTNIFPQIVAPGTNLGILREEVAQRTGLSRVPIVAPATHDTAAAVAAVPTGNTGKANWAYISSGTWSLIGVEVQQAVLTEKALALNVTNEGGVDGTYRLLKNVMGLWIVQECRRSFERRGNPLDYGVLTKLASEAEPFRSLVDPNDPTFLSPGDMSTALQDYCRSRKQPVPDSEGRLIRCALESLALKYRQVLRGIESLTNEKVEVLHVVGGGSKNDLLNQFTADACGIPVIAGPTEGTALGNVLLQARAAGEIGTLADLRTVVRESSELKTFEPKNAARWDEAYSRFEKL</sequence>
<keyword evidence="3" id="KW-0547">Nucleotide-binding</keyword>
<dbReference type="EMBL" id="CP036271">
    <property type="protein sequence ID" value="QDT52539.1"/>
    <property type="molecule type" value="Genomic_DNA"/>
</dbReference>
<dbReference type="InterPro" id="IPR043129">
    <property type="entry name" value="ATPase_NBD"/>
</dbReference>
<dbReference type="GO" id="GO:0008993">
    <property type="term" value="F:rhamnulokinase activity"/>
    <property type="evidence" value="ECO:0007669"/>
    <property type="project" value="UniProtKB-UniRule"/>
</dbReference>
<keyword evidence="5" id="KW-0067">ATP-binding</keyword>
<dbReference type="PANTHER" id="PTHR10196">
    <property type="entry name" value="SUGAR KINASE"/>
    <property type="match status" value="1"/>
</dbReference>
<dbReference type="GO" id="GO:0004370">
    <property type="term" value="F:glycerol kinase activity"/>
    <property type="evidence" value="ECO:0007669"/>
    <property type="project" value="TreeGrafter"/>
</dbReference>
<keyword evidence="4 11" id="KW-0418">Kinase</keyword>
<dbReference type="Proteomes" id="UP000315700">
    <property type="component" value="Chromosome"/>
</dbReference>
<dbReference type="Gene3D" id="3.30.420.40">
    <property type="match status" value="2"/>
</dbReference>
<dbReference type="AlphaFoldDB" id="A0A517S8V0"/>
<keyword evidence="6" id="KW-1015">Disulfide bond</keyword>
<dbReference type="GO" id="GO:0019301">
    <property type="term" value="P:rhamnose catabolic process"/>
    <property type="evidence" value="ECO:0007669"/>
    <property type="project" value="UniProtKB-UniRule"/>
</dbReference>
<dbReference type="InterPro" id="IPR018485">
    <property type="entry name" value="FGGY_C"/>
</dbReference>
<dbReference type="SUPFAM" id="SSF53067">
    <property type="entry name" value="Actin-like ATPase domain"/>
    <property type="match status" value="2"/>
</dbReference>
<feature type="domain" description="Carbohydrate kinase FGGY N-terminal" evidence="9">
    <location>
        <begin position="6"/>
        <end position="246"/>
    </location>
</feature>
<dbReference type="EC" id="2.7.1.5" evidence="8"/>
<dbReference type="PIRSF" id="PIRSF000538">
    <property type="entry name" value="GlpK"/>
    <property type="match status" value="1"/>
</dbReference>
<evidence type="ECO:0000313" key="12">
    <source>
        <dbReference type="Proteomes" id="UP000315700"/>
    </source>
</evidence>
<keyword evidence="2 11" id="KW-0808">Transferase</keyword>
<organism evidence="11 12">
    <name type="scientific">Caulifigura coniformis</name>
    <dbReference type="NCBI Taxonomy" id="2527983"/>
    <lineage>
        <taxon>Bacteria</taxon>
        <taxon>Pseudomonadati</taxon>
        <taxon>Planctomycetota</taxon>
        <taxon>Planctomycetia</taxon>
        <taxon>Planctomycetales</taxon>
        <taxon>Planctomycetaceae</taxon>
        <taxon>Caulifigura</taxon>
    </lineage>
</organism>
<dbReference type="GO" id="GO:0005524">
    <property type="term" value="F:ATP binding"/>
    <property type="evidence" value="ECO:0007669"/>
    <property type="project" value="UniProtKB-KW"/>
</dbReference>
<dbReference type="GO" id="GO:0005829">
    <property type="term" value="C:cytosol"/>
    <property type="evidence" value="ECO:0007669"/>
    <property type="project" value="TreeGrafter"/>
</dbReference>
<evidence type="ECO:0000256" key="8">
    <source>
        <dbReference type="NCBIfam" id="TIGR02627"/>
    </source>
</evidence>
<evidence type="ECO:0000259" key="10">
    <source>
        <dbReference type="Pfam" id="PF02782"/>
    </source>
</evidence>
<evidence type="ECO:0000313" key="11">
    <source>
        <dbReference type="EMBL" id="QDT52539.1"/>
    </source>
</evidence>
<dbReference type="KEGG" id="ccos:Pan44_05510"/>
<protein>
    <recommendedName>
        <fullName evidence="8">Rhamnulokinase</fullName>
        <ecNumber evidence="8">2.7.1.5</ecNumber>
    </recommendedName>
</protein>
<reference evidence="11 12" key="1">
    <citation type="submission" date="2019-02" db="EMBL/GenBank/DDBJ databases">
        <title>Deep-cultivation of Planctomycetes and their phenomic and genomic characterization uncovers novel biology.</title>
        <authorList>
            <person name="Wiegand S."/>
            <person name="Jogler M."/>
            <person name="Boedeker C."/>
            <person name="Pinto D."/>
            <person name="Vollmers J."/>
            <person name="Rivas-Marin E."/>
            <person name="Kohn T."/>
            <person name="Peeters S.H."/>
            <person name="Heuer A."/>
            <person name="Rast P."/>
            <person name="Oberbeckmann S."/>
            <person name="Bunk B."/>
            <person name="Jeske O."/>
            <person name="Meyerdierks A."/>
            <person name="Storesund J.E."/>
            <person name="Kallscheuer N."/>
            <person name="Luecker S."/>
            <person name="Lage O.M."/>
            <person name="Pohl T."/>
            <person name="Merkel B.J."/>
            <person name="Hornburger P."/>
            <person name="Mueller R.-W."/>
            <person name="Bruemmer F."/>
            <person name="Labrenz M."/>
            <person name="Spormann A.M."/>
            <person name="Op den Camp H."/>
            <person name="Overmann J."/>
            <person name="Amann R."/>
            <person name="Jetten M.S.M."/>
            <person name="Mascher T."/>
            <person name="Medema M.H."/>
            <person name="Devos D.P."/>
            <person name="Kaster A.-K."/>
            <person name="Ovreas L."/>
            <person name="Rohde M."/>
            <person name="Galperin M.Y."/>
            <person name="Jogler C."/>
        </authorList>
    </citation>
    <scope>NUCLEOTIDE SEQUENCE [LARGE SCALE GENOMIC DNA]</scope>
    <source>
        <strain evidence="11 12">Pan44</strain>
    </source>
</reference>
<dbReference type="InParanoid" id="A0A517S8V0"/>
<gene>
    <name evidence="11" type="primary">rhaB</name>
    <name evidence="11" type="ORF">Pan44_05510</name>
</gene>
<evidence type="ECO:0000256" key="4">
    <source>
        <dbReference type="ARBA" id="ARBA00022777"/>
    </source>
</evidence>
<dbReference type="InterPro" id="IPR013449">
    <property type="entry name" value="Rhamnulokinase"/>
</dbReference>
<accession>A0A517S8V0</accession>